<dbReference type="AlphaFoldDB" id="A0A3B0WQU6"/>
<dbReference type="EC" id="3.2.1.-" evidence="2"/>
<feature type="domain" description="LysM" evidence="1">
    <location>
        <begin position="5"/>
        <end position="48"/>
    </location>
</feature>
<keyword evidence="2" id="KW-0326">Glycosidase</keyword>
<dbReference type="SUPFAM" id="SSF54106">
    <property type="entry name" value="LysM domain"/>
    <property type="match status" value="1"/>
</dbReference>
<dbReference type="CDD" id="cd00118">
    <property type="entry name" value="LysM"/>
    <property type="match status" value="1"/>
</dbReference>
<dbReference type="SMART" id="SM00257">
    <property type="entry name" value="LysM"/>
    <property type="match status" value="1"/>
</dbReference>
<keyword evidence="2" id="KW-0378">Hydrolase</keyword>
<dbReference type="PROSITE" id="PS51782">
    <property type="entry name" value="LYSM"/>
    <property type="match status" value="1"/>
</dbReference>
<dbReference type="GO" id="GO:0016798">
    <property type="term" value="F:hydrolase activity, acting on glycosyl bonds"/>
    <property type="evidence" value="ECO:0007669"/>
    <property type="project" value="UniProtKB-KW"/>
</dbReference>
<feature type="non-terminal residue" evidence="2">
    <location>
        <position position="1"/>
    </location>
</feature>
<evidence type="ECO:0000259" key="1">
    <source>
        <dbReference type="PROSITE" id="PS51782"/>
    </source>
</evidence>
<dbReference type="Pfam" id="PF01476">
    <property type="entry name" value="LysM"/>
    <property type="match status" value="1"/>
</dbReference>
<dbReference type="InterPro" id="IPR018392">
    <property type="entry name" value="LysM"/>
</dbReference>
<dbReference type="Gene3D" id="3.10.350.10">
    <property type="entry name" value="LysM domain"/>
    <property type="match status" value="1"/>
</dbReference>
<name>A0A3B0WQU6_9ZZZZ</name>
<sequence>TIQRISYRVRRGDSLYLIAQKFNVGIKQIKRWNSLTSKYLQPGQKIKLFVDVRRQTGNS</sequence>
<dbReference type="InterPro" id="IPR036779">
    <property type="entry name" value="LysM_dom_sf"/>
</dbReference>
<organism evidence="2">
    <name type="scientific">hydrothermal vent metagenome</name>
    <dbReference type="NCBI Taxonomy" id="652676"/>
    <lineage>
        <taxon>unclassified sequences</taxon>
        <taxon>metagenomes</taxon>
        <taxon>ecological metagenomes</taxon>
    </lineage>
</organism>
<gene>
    <name evidence="2" type="ORF">MNBD_GAMMA07-679</name>
</gene>
<accession>A0A3B0WQU6</accession>
<dbReference type="EMBL" id="UOFF01000442">
    <property type="protein sequence ID" value="VAW57711.1"/>
    <property type="molecule type" value="Genomic_DNA"/>
</dbReference>
<reference evidence="2" key="1">
    <citation type="submission" date="2018-06" db="EMBL/GenBank/DDBJ databases">
        <authorList>
            <person name="Zhirakovskaya E."/>
        </authorList>
    </citation>
    <scope>NUCLEOTIDE SEQUENCE</scope>
</reference>
<protein>
    <submittedName>
        <fullName evidence="2">Membrane-bound lytic murein transglycosylase D</fullName>
        <ecNumber evidence="2">3.2.1.-</ecNumber>
    </submittedName>
</protein>
<proteinExistence type="predicted"/>
<evidence type="ECO:0000313" key="2">
    <source>
        <dbReference type="EMBL" id="VAW57711.1"/>
    </source>
</evidence>